<organism evidence="2 3">
    <name type="scientific">Sphaerosporella brunnea</name>
    <dbReference type="NCBI Taxonomy" id="1250544"/>
    <lineage>
        <taxon>Eukaryota</taxon>
        <taxon>Fungi</taxon>
        <taxon>Dikarya</taxon>
        <taxon>Ascomycota</taxon>
        <taxon>Pezizomycotina</taxon>
        <taxon>Pezizomycetes</taxon>
        <taxon>Pezizales</taxon>
        <taxon>Pyronemataceae</taxon>
        <taxon>Sphaerosporella</taxon>
    </lineage>
</organism>
<dbReference type="InParanoid" id="A0A5J5F9Z5"/>
<gene>
    <name evidence="2" type="ORF">FN846DRAFT_927819</name>
</gene>
<keyword evidence="3" id="KW-1185">Reference proteome</keyword>
<protein>
    <recommendedName>
        <fullName evidence="4">Secreted protein</fullName>
    </recommendedName>
</protein>
<dbReference type="AlphaFoldDB" id="A0A5J5F9Z5"/>
<accession>A0A5J5F9Z5</accession>
<name>A0A5J5F9Z5_9PEZI</name>
<reference evidence="2 3" key="1">
    <citation type="submission" date="2019-09" db="EMBL/GenBank/DDBJ databases">
        <title>Draft genome of the ectomycorrhizal ascomycete Sphaerosporella brunnea.</title>
        <authorList>
            <consortium name="DOE Joint Genome Institute"/>
            <person name="Benucci G.M."/>
            <person name="Marozzi G."/>
            <person name="Antonielli L."/>
            <person name="Sanchez S."/>
            <person name="Marco P."/>
            <person name="Wang X."/>
            <person name="Falini L.B."/>
            <person name="Barry K."/>
            <person name="Haridas S."/>
            <person name="Lipzen A."/>
            <person name="Labutti K."/>
            <person name="Grigoriev I.V."/>
            <person name="Murat C."/>
            <person name="Martin F."/>
            <person name="Albertini E."/>
            <person name="Donnini D."/>
            <person name="Bonito G."/>
        </authorList>
    </citation>
    <scope>NUCLEOTIDE SEQUENCE [LARGE SCALE GENOMIC DNA]</scope>
    <source>
        <strain evidence="2 3">Sb_GMNB300</strain>
    </source>
</reference>
<evidence type="ECO:0000313" key="3">
    <source>
        <dbReference type="Proteomes" id="UP000326924"/>
    </source>
</evidence>
<feature type="signal peptide" evidence="1">
    <location>
        <begin position="1"/>
        <end position="22"/>
    </location>
</feature>
<proteinExistence type="predicted"/>
<keyword evidence="1" id="KW-0732">Signal</keyword>
<dbReference type="EMBL" id="VXIS01000011">
    <property type="protein sequence ID" value="KAA8913848.1"/>
    <property type="molecule type" value="Genomic_DNA"/>
</dbReference>
<evidence type="ECO:0000256" key="1">
    <source>
        <dbReference type="SAM" id="SignalP"/>
    </source>
</evidence>
<dbReference type="Proteomes" id="UP000326924">
    <property type="component" value="Unassembled WGS sequence"/>
</dbReference>
<sequence>MCLMPSGLFPSFFFFCLLGSSCFPSSPFPAFQRRIFLLRYPNSNSVRSTYLERINDTTMQECEQSFTKNALYFRGWISLWSFWLSNGISAMRCPSYPRISQTHA</sequence>
<evidence type="ECO:0008006" key="4">
    <source>
        <dbReference type="Google" id="ProtNLM"/>
    </source>
</evidence>
<comment type="caution">
    <text evidence="2">The sequence shown here is derived from an EMBL/GenBank/DDBJ whole genome shotgun (WGS) entry which is preliminary data.</text>
</comment>
<evidence type="ECO:0000313" key="2">
    <source>
        <dbReference type="EMBL" id="KAA8913848.1"/>
    </source>
</evidence>
<feature type="chain" id="PRO_5023836955" description="Secreted protein" evidence="1">
    <location>
        <begin position="23"/>
        <end position="104"/>
    </location>
</feature>